<name>A0A0A9H7G6_ARUDO</name>
<sequence>MEEKNSQEQNRMQFIHRYVWRWTLYENCTVQSEFQI</sequence>
<proteinExistence type="predicted"/>
<protein>
    <submittedName>
        <fullName evidence="1">Uncharacterized protein</fullName>
    </submittedName>
</protein>
<dbReference type="EMBL" id="GBRH01165224">
    <property type="protein sequence ID" value="JAE32672.1"/>
    <property type="molecule type" value="Transcribed_RNA"/>
</dbReference>
<reference evidence="1" key="1">
    <citation type="submission" date="2014-09" db="EMBL/GenBank/DDBJ databases">
        <authorList>
            <person name="Magalhaes I.L.F."/>
            <person name="Oliveira U."/>
            <person name="Santos F.R."/>
            <person name="Vidigal T.H.D.A."/>
            <person name="Brescovit A.D."/>
            <person name="Santos A.J."/>
        </authorList>
    </citation>
    <scope>NUCLEOTIDE SEQUENCE</scope>
    <source>
        <tissue evidence="1">Shoot tissue taken approximately 20 cm above the soil surface</tissue>
    </source>
</reference>
<evidence type="ECO:0000313" key="1">
    <source>
        <dbReference type="EMBL" id="JAE32672.1"/>
    </source>
</evidence>
<reference evidence="1" key="2">
    <citation type="journal article" date="2015" name="Data Brief">
        <title>Shoot transcriptome of the giant reed, Arundo donax.</title>
        <authorList>
            <person name="Barrero R.A."/>
            <person name="Guerrero F.D."/>
            <person name="Moolhuijzen P."/>
            <person name="Goolsby J.A."/>
            <person name="Tidwell J."/>
            <person name="Bellgard S.E."/>
            <person name="Bellgard M.I."/>
        </authorList>
    </citation>
    <scope>NUCLEOTIDE SEQUENCE</scope>
    <source>
        <tissue evidence="1">Shoot tissue taken approximately 20 cm above the soil surface</tissue>
    </source>
</reference>
<accession>A0A0A9H7G6</accession>
<organism evidence="1">
    <name type="scientific">Arundo donax</name>
    <name type="common">Giant reed</name>
    <name type="synonym">Donax arundinaceus</name>
    <dbReference type="NCBI Taxonomy" id="35708"/>
    <lineage>
        <taxon>Eukaryota</taxon>
        <taxon>Viridiplantae</taxon>
        <taxon>Streptophyta</taxon>
        <taxon>Embryophyta</taxon>
        <taxon>Tracheophyta</taxon>
        <taxon>Spermatophyta</taxon>
        <taxon>Magnoliopsida</taxon>
        <taxon>Liliopsida</taxon>
        <taxon>Poales</taxon>
        <taxon>Poaceae</taxon>
        <taxon>PACMAD clade</taxon>
        <taxon>Arundinoideae</taxon>
        <taxon>Arundineae</taxon>
        <taxon>Arundo</taxon>
    </lineage>
</organism>
<dbReference type="AlphaFoldDB" id="A0A0A9H7G6"/>